<accession>A0ABP0NUV3</accession>
<dbReference type="Proteomes" id="UP001642484">
    <property type="component" value="Unassembled WGS sequence"/>
</dbReference>
<name>A0ABP0NUV3_9DINO</name>
<feature type="region of interest" description="Disordered" evidence="1">
    <location>
        <begin position="284"/>
        <end position="307"/>
    </location>
</feature>
<keyword evidence="3" id="KW-1185">Reference proteome</keyword>
<evidence type="ECO:0008006" key="4">
    <source>
        <dbReference type="Google" id="ProtNLM"/>
    </source>
</evidence>
<gene>
    <name evidence="2" type="ORF">CCMP2556_LOCUS33209</name>
</gene>
<protein>
    <recommendedName>
        <fullName evidence="4">Centrosomal protein POC5</fullName>
    </recommendedName>
</protein>
<sequence length="351" mass="40389">MAKDGLLGAVCFAHWARVALQARQARTEEHFKVKCQRLQEARGRLARRGHRVAELLLEVPREQIRQKVFQCWQDSSRRRTRHARMSAQLARVQALVDRWHTRDQQNHGGLCFLAWRNLWEMGRGQRCVEMWRVAQRQGAQQVLICHVARRSHLLAQRAVLLWWHVTMESFQDRQRCRWDHLLCLKCLQAWRHRVQLRVSTAEQQEMLELIESSNTWIQVMRQERWDHEEQMALAVCQLNELQEALVLEAKSKETFTRQIQELQELMSTTSKFCHDSGSTRRRAAECGGSAQRGAGSGAGRADGGGAESTVAVNEGSYFGIESPRPCSICGELGCRFATGETGFEFGRINQA</sequence>
<evidence type="ECO:0000256" key="1">
    <source>
        <dbReference type="SAM" id="MobiDB-lite"/>
    </source>
</evidence>
<feature type="compositionally biased region" description="Gly residues" evidence="1">
    <location>
        <begin position="294"/>
        <end position="306"/>
    </location>
</feature>
<proteinExistence type="predicted"/>
<evidence type="ECO:0000313" key="2">
    <source>
        <dbReference type="EMBL" id="CAK9067587.1"/>
    </source>
</evidence>
<organism evidence="2 3">
    <name type="scientific">Durusdinium trenchii</name>
    <dbReference type="NCBI Taxonomy" id="1381693"/>
    <lineage>
        <taxon>Eukaryota</taxon>
        <taxon>Sar</taxon>
        <taxon>Alveolata</taxon>
        <taxon>Dinophyceae</taxon>
        <taxon>Suessiales</taxon>
        <taxon>Symbiodiniaceae</taxon>
        <taxon>Durusdinium</taxon>
    </lineage>
</organism>
<dbReference type="EMBL" id="CAXAMN010022239">
    <property type="protein sequence ID" value="CAK9067587.1"/>
    <property type="molecule type" value="Genomic_DNA"/>
</dbReference>
<evidence type="ECO:0000313" key="3">
    <source>
        <dbReference type="Proteomes" id="UP001642484"/>
    </source>
</evidence>
<comment type="caution">
    <text evidence="2">The sequence shown here is derived from an EMBL/GenBank/DDBJ whole genome shotgun (WGS) entry which is preliminary data.</text>
</comment>
<reference evidence="2 3" key="1">
    <citation type="submission" date="2024-02" db="EMBL/GenBank/DDBJ databases">
        <authorList>
            <person name="Chen Y."/>
            <person name="Shah S."/>
            <person name="Dougan E. K."/>
            <person name="Thang M."/>
            <person name="Chan C."/>
        </authorList>
    </citation>
    <scope>NUCLEOTIDE SEQUENCE [LARGE SCALE GENOMIC DNA]</scope>
</reference>